<accession>A0A918I163</accession>
<reference evidence="2" key="2">
    <citation type="submission" date="2020-09" db="EMBL/GenBank/DDBJ databases">
        <authorList>
            <person name="Sun Q."/>
            <person name="Ohkuma M."/>
        </authorList>
    </citation>
    <scope>NUCLEOTIDE SEQUENCE</scope>
    <source>
        <strain evidence="2">JCM 4391</strain>
    </source>
</reference>
<feature type="region of interest" description="Disordered" evidence="1">
    <location>
        <begin position="1"/>
        <end position="21"/>
    </location>
</feature>
<evidence type="ECO:0000256" key="1">
    <source>
        <dbReference type="SAM" id="MobiDB-lite"/>
    </source>
</evidence>
<name>A0A918I163_9ACTN</name>
<dbReference type="EMBL" id="BMTP01000014">
    <property type="protein sequence ID" value="GGU55978.1"/>
    <property type="molecule type" value="Genomic_DNA"/>
</dbReference>
<reference evidence="2" key="1">
    <citation type="journal article" date="2014" name="Int. J. Syst. Evol. Microbiol.">
        <title>Complete genome sequence of Corynebacterium casei LMG S-19264T (=DSM 44701T), isolated from a smear-ripened cheese.</title>
        <authorList>
            <consortium name="US DOE Joint Genome Institute (JGI-PGF)"/>
            <person name="Walter F."/>
            <person name="Albersmeier A."/>
            <person name="Kalinowski J."/>
            <person name="Ruckert C."/>
        </authorList>
    </citation>
    <scope>NUCLEOTIDE SEQUENCE</scope>
    <source>
        <strain evidence="2">JCM 4391</strain>
    </source>
</reference>
<evidence type="ECO:0008006" key="4">
    <source>
        <dbReference type="Google" id="ProtNLM"/>
    </source>
</evidence>
<keyword evidence="3" id="KW-1185">Reference proteome</keyword>
<dbReference type="RefSeq" id="WP_189553620.1">
    <property type="nucleotide sequence ID" value="NZ_BMTP01000014.1"/>
</dbReference>
<sequence>MSDATDPAPAPGTPPRADCVADSAGGITFDIAVVDAAEPVLVLRRRGGSAGPAPSGGPGPGPVPGGAPDEARLPLTPAGAGHLRAVLPGTVQLAEGRWDAYLGDRAVEPGVRDLRALVDRVPDERDGVRARVPYPTADGRLAVRSWVRRPHAEAGDIVLGEGVCTVEGTLYGARCAAGAVAEARLGGTVHRVPAGGEGGAFAFTVPYDLLAEPPVTSEQLWELWLRPDAGAEPVRVARVLDDVWDRKNVFVYPAHRGEGYGAAPCYTADNDLCVRLTP</sequence>
<comment type="caution">
    <text evidence="2">The sequence shown here is derived from an EMBL/GenBank/DDBJ whole genome shotgun (WGS) entry which is preliminary data.</text>
</comment>
<dbReference type="Proteomes" id="UP000636661">
    <property type="component" value="Unassembled WGS sequence"/>
</dbReference>
<evidence type="ECO:0000313" key="2">
    <source>
        <dbReference type="EMBL" id="GGU55978.1"/>
    </source>
</evidence>
<evidence type="ECO:0000313" key="3">
    <source>
        <dbReference type="Proteomes" id="UP000636661"/>
    </source>
</evidence>
<dbReference type="AlphaFoldDB" id="A0A918I163"/>
<gene>
    <name evidence="2" type="ORF">GCM10010274_51310</name>
</gene>
<feature type="region of interest" description="Disordered" evidence="1">
    <location>
        <begin position="46"/>
        <end position="76"/>
    </location>
</feature>
<feature type="compositionally biased region" description="Pro residues" evidence="1">
    <location>
        <begin position="55"/>
        <end position="65"/>
    </location>
</feature>
<proteinExistence type="predicted"/>
<protein>
    <recommendedName>
        <fullName evidence="4">Transferase</fullName>
    </recommendedName>
</protein>
<organism evidence="2 3">
    <name type="scientific">Streptomyces lavendofoliae</name>
    <dbReference type="NCBI Taxonomy" id="67314"/>
    <lineage>
        <taxon>Bacteria</taxon>
        <taxon>Bacillati</taxon>
        <taxon>Actinomycetota</taxon>
        <taxon>Actinomycetes</taxon>
        <taxon>Kitasatosporales</taxon>
        <taxon>Streptomycetaceae</taxon>
        <taxon>Streptomyces</taxon>
    </lineage>
</organism>